<organism evidence="13 14">
    <name type="scientific">Lachancea mirantina</name>
    <dbReference type="NCBI Taxonomy" id="1230905"/>
    <lineage>
        <taxon>Eukaryota</taxon>
        <taxon>Fungi</taxon>
        <taxon>Dikarya</taxon>
        <taxon>Ascomycota</taxon>
        <taxon>Saccharomycotina</taxon>
        <taxon>Saccharomycetes</taxon>
        <taxon>Saccharomycetales</taxon>
        <taxon>Saccharomycetaceae</taxon>
        <taxon>Lachancea</taxon>
    </lineage>
</organism>
<evidence type="ECO:0000256" key="1">
    <source>
        <dbReference type="ARBA" id="ARBA00002689"/>
    </source>
</evidence>
<keyword evidence="9" id="KW-0472">Membrane</keyword>
<evidence type="ECO:0000313" key="14">
    <source>
        <dbReference type="Proteomes" id="UP000191024"/>
    </source>
</evidence>
<evidence type="ECO:0000256" key="4">
    <source>
        <dbReference type="ARBA" id="ARBA00018170"/>
    </source>
</evidence>
<dbReference type="AlphaFoldDB" id="A0A1G4KGW2"/>
<evidence type="ECO:0000256" key="2">
    <source>
        <dbReference type="ARBA" id="ARBA00004434"/>
    </source>
</evidence>
<dbReference type="GO" id="GO:0061617">
    <property type="term" value="C:MICOS complex"/>
    <property type="evidence" value="ECO:0007669"/>
    <property type="project" value="UniProtKB-UniRule"/>
</dbReference>
<dbReference type="OrthoDB" id="4037694at2759"/>
<keyword evidence="7" id="KW-1133">Transmembrane helix</keyword>
<evidence type="ECO:0000256" key="11">
    <source>
        <dbReference type="ARBA" id="ARBA00032985"/>
    </source>
</evidence>
<keyword evidence="14" id="KW-1185">Reference proteome</keyword>
<comment type="subcellular location">
    <subcellularLocation>
        <location evidence="2 12">Mitochondrion inner membrane</location>
        <topology evidence="2 12">Single-pass membrane protein</topology>
    </subcellularLocation>
</comment>
<evidence type="ECO:0000256" key="12">
    <source>
        <dbReference type="RuleBase" id="RU363010"/>
    </source>
</evidence>
<evidence type="ECO:0000256" key="10">
    <source>
        <dbReference type="ARBA" id="ARBA00032159"/>
    </source>
</evidence>
<evidence type="ECO:0000256" key="5">
    <source>
        <dbReference type="ARBA" id="ARBA00022692"/>
    </source>
</evidence>
<dbReference type="InterPro" id="IPR031463">
    <property type="entry name" value="Mic12"/>
</dbReference>
<dbReference type="Proteomes" id="UP000191024">
    <property type="component" value="Chromosome H"/>
</dbReference>
<evidence type="ECO:0000256" key="6">
    <source>
        <dbReference type="ARBA" id="ARBA00022792"/>
    </source>
</evidence>
<evidence type="ECO:0000256" key="9">
    <source>
        <dbReference type="ARBA" id="ARBA00023136"/>
    </source>
</evidence>
<dbReference type="GO" id="GO:0044284">
    <property type="term" value="C:mitochondrial crista junction"/>
    <property type="evidence" value="ECO:0007669"/>
    <property type="project" value="InterPro"/>
</dbReference>
<comment type="function">
    <text evidence="1 12">Component of the MICOS complex, a large protein complex of the mitochondrial inner membrane that plays crucial roles in the maintenance of crista junctions, inner membrane architecture, and formation of contact sites to the outer membrane.</text>
</comment>
<protein>
    <recommendedName>
        <fullName evidence="4 12">MICOS complex subunit MIC12</fullName>
    </recommendedName>
    <alternativeName>
        <fullName evidence="11 12">Altered inheritance of mitochondria protein 5, mitochondrial</fullName>
    </alternativeName>
    <alternativeName>
        <fullName evidence="10 12">Found in mitochondrial proteome protein 51</fullName>
    </alternativeName>
</protein>
<comment type="subunit">
    <text evidence="12">Component of the mitochondrial contact site and cristae organizing system (MICOS) complex.</text>
</comment>
<sequence length="95" mass="11006">MSKLLKLSSTAFLASVLTSSYYFYAVDRDGYHYQNSSWKRMSDYVQGVIDRREDIVGATSSDKPHDVVIRPFGETVKDLWNQQVRDVASWVYSWS</sequence>
<evidence type="ECO:0000313" key="13">
    <source>
        <dbReference type="EMBL" id="SCV03791.1"/>
    </source>
</evidence>
<dbReference type="GO" id="GO:0042407">
    <property type="term" value="P:cristae formation"/>
    <property type="evidence" value="ECO:0007669"/>
    <property type="project" value="InterPro"/>
</dbReference>
<keyword evidence="8 12" id="KW-0496">Mitochondrion</keyword>
<evidence type="ECO:0000256" key="8">
    <source>
        <dbReference type="ARBA" id="ARBA00023128"/>
    </source>
</evidence>
<dbReference type="EMBL" id="LT598468">
    <property type="protein sequence ID" value="SCV03791.1"/>
    <property type="molecule type" value="Genomic_DNA"/>
</dbReference>
<proteinExistence type="inferred from homology"/>
<comment type="similarity">
    <text evidence="3 12">Belongs to the MICOS complex subunit Mic12 family.</text>
</comment>
<evidence type="ECO:0000256" key="7">
    <source>
        <dbReference type="ARBA" id="ARBA00022989"/>
    </source>
</evidence>
<evidence type="ECO:0000256" key="3">
    <source>
        <dbReference type="ARBA" id="ARBA00009188"/>
    </source>
</evidence>
<dbReference type="STRING" id="1230905.A0A1G4KGW2"/>
<keyword evidence="6 12" id="KW-0999">Mitochondrion inner membrane</keyword>
<accession>A0A1G4KGW2</accession>
<dbReference type="Pfam" id="PF17050">
    <property type="entry name" value="AIM5"/>
    <property type="match status" value="1"/>
</dbReference>
<name>A0A1G4KGW2_9SACH</name>
<reference evidence="14" key="1">
    <citation type="submission" date="2016-03" db="EMBL/GenBank/DDBJ databases">
        <authorList>
            <person name="Devillers H."/>
        </authorList>
    </citation>
    <scope>NUCLEOTIDE SEQUENCE [LARGE SCALE GENOMIC DNA]</scope>
</reference>
<gene>
    <name evidence="13" type="ORF">LAMI_0H10990G</name>
</gene>
<keyword evidence="5" id="KW-0812">Transmembrane</keyword>